<dbReference type="SUPFAM" id="SSF56601">
    <property type="entry name" value="beta-lactamase/transpeptidase-like"/>
    <property type="match status" value="1"/>
</dbReference>
<proteinExistence type="predicted"/>
<evidence type="ECO:0000313" key="1">
    <source>
        <dbReference type="EMBL" id="QPK79054.1"/>
    </source>
</evidence>
<dbReference type="Gene3D" id="3.40.710.10">
    <property type="entry name" value="DD-peptidase/beta-lactamase superfamily"/>
    <property type="match status" value="1"/>
</dbReference>
<keyword evidence="1" id="KW-0378">Hydrolase</keyword>
<keyword evidence="2" id="KW-1185">Reference proteome</keyword>
<accession>A0A7T0KFJ8</accession>
<reference evidence="1 2" key="1">
    <citation type="submission" date="2020-11" db="EMBL/GenBank/DDBJ databases">
        <title>Corynebacterium sp. ZJ-599.</title>
        <authorList>
            <person name="Zhou J."/>
        </authorList>
    </citation>
    <scope>NUCLEOTIDE SEQUENCE [LARGE SCALE GENOMIC DNA]</scope>
    <source>
        <strain evidence="1 2">ZJ-599</strain>
    </source>
</reference>
<sequence>MASSSFPVGERSQAQAKVVLIPGLAPLNVDIPVGVRVPEYLIAPNIVPGYPGVQVLDRGVRPGTAAPIVANATIHGVHGRTAMAIVTDQGIAATPNAYEARPALSTIKLLLVDYALHRGDGSAADRVLAERAIRASDDAAASALFRKYPQSIDEVARAHGMTATRSNGYWGNATTSAADLARYLNTIKREDPGSIVLQWMREAYPVAADGTVQNWGTHTLPRIQGTKWGWSDMGAHSVASASFADNYTAVALTWGGPKEQNADVPVAIGYVG</sequence>
<dbReference type="Proteomes" id="UP000594681">
    <property type="component" value="Chromosome"/>
</dbReference>
<dbReference type="AlphaFoldDB" id="A0A7T0KFJ8"/>
<protein>
    <submittedName>
        <fullName evidence="1">Serine hydrolase</fullName>
    </submittedName>
</protein>
<evidence type="ECO:0000313" key="2">
    <source>
        <dbReference type="Proteomes" id="UP000594681"/>
    </source>
</evidence>
<dbReference type="EMBL" id="CP064954">
    <property type="protein sequence ID" value="QPK79054.1"/>
    <property type="molecule type" value="Genomic_DNA"/>
</dbReference>
<dbReference type="InterPro" id="IPR012338">
    <property type="entry name" value="Beta-lactam/transpept-like"/>
</dbReference>
<dbReference type="KEGG" id="cliz:G7Y31_11250"/>
<dbReference type="RefSeq" id="WP_196823574.1">
    <property type="nucleotide sequence ID" value="NZ_CP064954.1"/>
</dbReference>
<organism evidence="1 2">
    <name type="scientific">Corynebacterium lizhenjunii</name>
    <dbReference type="NCBI Taxonomy" id="2709394"/>
    <lineage>
        <taxon>Bacteria</taxon>
        <taxon>Bacillati</taxon>
        <taxon>Actinomycetota</taxon>
        <taxon>Actinomycetes</taxon>
        <taxon>Mycobacteriales</taxon>
        <taxon>Corynebacteriaceae</taxon>
        <taxon>Corynebacterium</taxon>
    </lineage>
</organism>
<name>A0A7T0KFJ8_9CORY</name>
<gene>
    <name evidence="1" type="ORF">G7Y31_11250</name>
</gene>
<dbReference type="GO" id="GO:0016787">
    <property type="term" value="F:hydrolase activity"/>
    <property type="evidence" value="ECO:0007669"/>
    <property type="project" value="UniProtKB-KW"/>
</dbReference>